<dbReference type="AlphaFoldDB" id="A0A6J4PYE6"/>
<name>A0A6J4PYE6_9BACT</name>
<evidence type="ECO:0000313" key="1">
    <source>
        <dbReference type="EMBL" id="CAA9429183.1"/>
    </source>
</evidence>
<reference evidence="1" key="1">
    <citation type="submission" date="2020-02" db="EMBL/GenBank/DDBJ databases">
        <authorList>
            <person name="Meier V. D."/>
        </authorList>
    </citation>
    <scope>NUCLEOTIDE SEQUENCE</scope>
    <source>
        <strain evidence="1">AVDCRST_MAG74</strain>
    </source>
</reference>
<sequence length="54" mass="6319">MREISLTEDTFRRALKPVSGKKVKEFIFPLILFAANIRLLIEAEIYGENFYRGN</sequence>
<dbReference type="EMBL" id="CADCUR010000298">
    <property type="protein sequence ID" value="CAA9429183.1"/>
    <property type="molecule type" value="Genomic_DNA"/>
</dbReference>
<gene>
    <name evidence="1" type="ORF">AVDCRST_MAG74-3565</name>
</gene>
<organism evidence="1">
    <name type="scientific">uncultured Pyrinomonadaceae bacterium</name>
    <dbReference type="NCBI Taxonomy" id="2283094"/>
    <lineage>
        <taxon>Bacteria</taxon>
        <taxon>Pseudomonadati</taxon>
        <taxon>Acidobacteriota</taxon>
        <taxon>Blastocatellia</taxon>
        <taxon>Blastocatellales</taxon>
        <taxon>Pyrinomonadaceae</taxon>
        <taxon>environmental samples</taxon>
    </lineage>
</organism>
<protein>
    <submittedName>
        <fullName evidence="1">Uncharacterized protein</fullName>
    </submittedName>
</protein>
<proteinExistence type="predicted"/>
<accession>A0A6J4PYE6</accession>